<keyword evidence="2 4" id="KW-0472">Membrane</keyword>
<organism evidence="5 6">
    <name type="scientific">Streptomyces filamentosus NRRL 15998</name>
    <dbReference type="NCBI Taxonomy" id="457431"/>
    <lineage>
        <taxon>Bacteria</taxon>
        <taxon>Bacillati</taxon>
        <taxon>Actinomycetota</taxon>
        <taxon>Actinomycetes</taxon>
        <taxon>Kitasatosporales</taxon>
        <taxon>Streptomycetaceae</taxon>
        <taxon>Streptomyces</taxon>
    </lineage>
</organism>
<evidence type="ECO:0000313" key="5">
    <source>
        <dbReference type="EMBL" id="EFE78887.2"/>
    </source>
</evidence>
<protein>
    <recommendedName>
        <fullName evidence="7">Integral membrane protein</fullName>
    </recommendedName>
</protein>
<evidence type="ECO:0000256" key="4">
    <source>
        <dbReference type="SAM" id="Phobius"/>
    </source>
</evidence>
<dbReference type="PANTHER" id="PTHR37042:SF4">
    <property type="entry name" value="OUTER MEMBRANE PROTEIN RV1973"/>
    <property type="match status" value="1"/>
</dbReference>
<feature type="region of interest" description="Disordered" evidence="3">
    <location>
        <begin position="49"/>
        <end position="130"/>
    </location>
</feature>
<evidence type="ECO:0000256" key="2">
    <source>
        <dbReference type="ARBA" id="ARBA00023136"/>
    </source>
</evidence>
<feature type="region of interest" description="Disordered" evidence="3">
    <location>
        <begin position="1"/>
        <end position="36"/>
    </location>
</feature>
<feature type="compositionally biased region" description="Basic and acidic residues" evidence="3">
    <location>
        <begin position="65"/>
        <end position="87"/>
    </location>
</feature>
<keyword evidence="4" id="KW-1133">Transmembrane helix</keyword>
<reference evidence="6" key="2">
    <citation type="submission" date="2008-12" db="EMBL/GenBank/DDBJ databases">
        <title>Annotation of Streptomyces roseosporus strain NRRL 15998.</title>
        <authorList>
            <consortium name="The Broad Institute Genome Sequencing Platform"/>
            <consortium name="Broad Institute Microbial Sequencing Center"/>
            <person name="Fischbach M."/>
            <person name="Ward D."/>
            <person name="Young S."/>
            <person name="Kodira C.D."/>
            <person name="Zeng Q."/>
            <person name="Koehrsen M."/>
            <person name="Godfrey P."/>
            <person name="Alvarado L."/>
            <person name="Berlin A.M."/>
            <person name="Borenstein D."/>
            <person name="Chen Z."/>
            <person name="Engels R."/>
            <person name="Freedman E."/>
            <person name="Gellesch M."/>
            <person name="Goldberg J."/>
            <person name="Griggs A."/>
            <person name="Gujja S."/>
            <person name="Heiman D.I."/>
            <person name="Hepburn T.A."/>
            <person name="Howarth C."/>
            <person name="Jen D."/>
            <person name="Larson L."/>
            <person name="Lewis B."/>
            <person name="Mehta T."/>
            <person name="Park D."/>
            <person name="Pearson M."/>
            <person name="Roberts A."/>
            <person name="Saif S."/>
            <person name="Shea T.D."/>
            <person name="Shenoy N."/>
            <person name="Sisk P."/>
            <person name="Stolte C."/>
            <person name="Sykes S.N."/>
            <person name="Walk T."/>
            <person name="White J."/>
            <person name="Yandava C."/>
            <person name="Straight P."/>
            <person name="Clardy J."/>
            <person name="Hung D."/>
            <person name="Kolter R."/>
            <person name="Mekalanos J."/>
            <person name="Walker S."/>
            <person name="Walsh C.T."/>
            <person name="Wieland B.L.C."/>
            <person name="Ilzarbe M."/>
            <person name="Galagan J."/>
            <person name="Nusbaum C."/>
            <person name="Birren B."/>
        </authorList>
    </citation>
    <scope>NUCLEOTIDE SEQUENCE [LARGE SCALE GENOMIC DNA]</scope>
    <source>
        <strain evidence="6">NRRL 15998</strain>
    </source>
</reference>
<reference evidence="6" key="1">
    <citation type="submission" date="2008-10" db="EMBL/GenBank/DDBJ databases">
        <authorList>
            <person name="Molnar K."/>
        </authorList>
    </citation>
    <scope>NUCLEOTIDE SEQUENCE [LARGE SCALE GENOMIC DNA]</scope>
    <source>
        <strain evidence="6">NRRL 15998</strain>
    </source>
</reference>
<feature type="transmembrane region" description="Helical" evidence="4">
    <location>
        <begin position="138"/>
        <end position="156"/>
    </location>
</feature>
<sequence>MARTRKADAKSLTAAGDTARGKGHLGGAHRTGTSAPVTAELIATVDVEGHPALRRGRHPAQAVRGDPRPYGRRLEGQGTHGDRDGRRPMRTSPRASGGTATVNSDVALDPEPGAEETETRAADPQDGADVSRRRWPRVLGALLTVALIATGGALYAEGRQLRDTPATANLALTDAEATTRVTGDVSSALSKIFSYGPGTTATTQAAAKEVLAGKALQQYAALFGQVERQSADQKLTLTTEVVRSGVTRLTDDSARLLVFLDQVHERRGRTPTTASAQLTVAAELRDGRWWIVEIGST</sequence>
<dbReference type="EMBL" id="DS999644">
    <property type="protein sequence ID" value="EFE78887.2"/>
    <property type="molecule type" value="Genomic_DNA"/>
</dbReference>
<keyword evidence="4" id="KW-0812">Transmembrane</keyword>
<evidence type="ECO:0000256" key="3">
    <source>
        <dbReference type="SAM" id="MobiDB-lite"/>
    </source>
</evidence>
<dbReference type="AlphaFoldDB" id="D6AF94"/>
<dbReference type="GO" id="GO:0016020">
    <property type="term" value="C:membrane"/>
    <property type="evidence" value="ECO:0007669"/>
    <property type="project" value="UniProtKB-SubCell"/>
</dbReference>
<dbReference type="PANTHER" id="PTHR37042">
    <property type="entry name" value="OUTER MEMBRANE PROTEIN RV1973"/>
    <property type="match status" value="1"/>
</dbReference>
<name>D6AF94_STRFL</name>
<comment type="subcellular location">
    <subcellularLocation>
        <location evidence="1">Membrane</location>
    </subcellularLocation>
</comment>
<accession>D6AF94</accession>
<proteinExistence type="predicted"/>
<evidence type="ECO:0008006" key="7">
    <source>
        <dbReference type="Google" id="ProtNLM"/>
    </source>
</evidence>
<evidence type="ECO:0000256" key="1">
    <source>
        <dbReference type="ARBA" id="ARBA00004370"/>
    </source>
</evidence>
<gene>
    <name evidence="5" type="ORF">SSGG_06254</name>
</gene>
<dbReference type="Proteomes" id="UP000003986">
    <property type="component" value="Unassembled WGS sequence"/>
</dbReference>
<evidence type="ECO:0000313" key="6">
    <source>
        <dbReference type="Proteomes" id="UP000003986"/>
    </source>
</evidence>